<gene>
    <name evidence="1" type="ORF">RFI_23401</name>
</gene>
<reference evidence="1 2" key="1">
    <citation type="journal article" date="2013" name="Curr. Biol.">
        <title>The Genome of the Foraminiferan Reticulomyxa filosa.</title>
        <authorList>
            <person name="Glockner G."/>
            <person name="Hulsmann N."/>
            <person name="Schleicher M."/>
            <person name="Noegel A.A."/>
            <person name="Eichinger L."/>
            <person name="Gallinger C."/>
            <person name="Pawlowski J."/>
            <person name="Sierra R."/>
            <person name="Euteneuer U."/>
            <person name="Pillet L."/>
            <person name="Moustafa A."/>
            <person name="Platzer M."/>
            <person name="Groth M."/>
            <person name="Szafranski K."/>
            <person name="Schliwa M."/>
        </authorList>
    </citation>
    <scope>NUCLEOTIDE SEQUENCE [LARGE SCALE GENOMIC DNA]</scope>
</reference>
<sequence length="241" mass="27220">MSFLKINTKFCCHQPTNSKKNQYIKYVKNTGRASTENKMLYSLASLSYFVLFLVFRGSCHSQLELRDDVGIEKPLGSYTKYCYGTPGANPPENNNGYIEANPQLIKEVTNGRLYLVGNDDQQLYMAHVYGTPYEMGYAHGELLKDEVQTFISDVWEYMLSEFPLNEVAPIENVENATLEEALQLTADLTGPFTPAYWYEELQGLSDASGVPYESLLRITMLPELTRAACSMVCFNCKISQA</sequence>
<evidence type="ECO:0000313" key="1">
    <source>
        <dbReference type="EMBL" id="ETO13964.1"/>
    </source>
</evidence>
<organism evidence="1 2">
    <name type="scientific">Reticulomyxa filosa</name>
    <dbReference type="NCBI Taxonomy" id="46433"/>
    <lineage>
        <taxon>Eukaryota</taxon>
        <taxon>Sar</taxon>
        <taxon>Rhizaria</taxon>
        <taxon>Retaria</taxon>
        <taxon>Foraminifera</taxon>
        <taxon>Monothalamids</taxon>
        <taxon>Reticulomyxidae</taxon>
        <taxon>Reticulomyxa</taxon>
    </lineage>
</organism>
<evidence type="ECO:0000313" key="2">
    <source>
        <dbReference type="Proteomes" id="UP000023152"/>
    </source>
</evidence>
<name>X6MJE5_RETFI</name>
<dbReference type="PANTHER" id="PTHR35190">
    <property type="entry name" value="PROTEIN DCD1B"/>
    <property type="match status" value="1"/>
</dbReference>
<dbReference type="AlphaFoldDB" id="X6MJE5"/>
<dbReference type="PANTHER" id="PTHR35190:SF2">
    <property type="entry name" value="PROTEIN DCD1B"/>
    <property type="match status" value="1"/>
</dbReference>
<keyword evidence="2" id="KW-1185">Reference proteome</keyword>
<protein>
    <submittedName>
        <fullName evidence="1">Uncharacterized protein</fullName>
    </submittedName>
</protein>
<comment type="caution">
    <text evidence="1">The sequence shown here is derived from an EMBL/GenBank/DDBJ whole genome shotgun (WGS) entry which is preliminary data.</text>
</comment>
<accession>X6MJE5</accession>
<proteinExistence type="predicted"/>
<dbReference type="EMBL" id="ASPP01020295">
    <property type="protein sequence ID" value="ETO13964.1"/>
    <property type="molecule type" value="Genomic_DNA"/>
</dbReference>
<dbReference type="Proteomes" id="UP000023152">
    <property type="component" value="Unassembled WGS sequence"/>
</dbReference>
<dbReference type="OrthoDB" id="189997at2759"/>
<dbReference type="InterPro" id="IPR047803">
    <property type="entry name" value="DCD1A/B-like"/>
</dbReference>